<dbReference type="GO" id="GO:0005886">
    <property type="term" value="C:plasma membrane"/>
    <property type="evidence" value="ECO:0007669"/>
    <property type="project" value="TreeGrafter"/>
</dbReference>
<dbReference type="EMBL" id="MLCB01000111">
    <property type="protein sequence ID" value="OJI94251.1"/>
    <property type="molecule type" value="Genomic_DNA"/>
</dbReference>
<dbReference type="Gene3D" id="3.30.9.10">
    <property type="entry name" value="D-Amino Acid Oxidase, subunit A, domain 2"/>
    <property type="match status" value="1"/>
</dbReference>
<dbReference type="STRING" id="696762.PFRI_14870"/>
<accession>A0A1L9NYD2</accession>
<name>A0A1L9NYD2_9RHOB</name>
<gene>
    <name evidence="4" type="primary">solA</name>
    <name evidence="4" type="ORF">PFRI_14870</name>
</gene>
<evidence type="ECO:0000259" key="3">
    <source>
        <dbReference type="Pfam" id="PF01266"/>
    </source>
</evidence>
<dbReference type="PANTHER" id="PTHR13847">
    <property type="entry name" value="SARCOSINE DEHYDROGENASE-RELATED"/>
    <property type="match status" value="1"/>
</dbReference>
<evidence type="ECO:0000313" key="4">
    <source>
        <dbReference type="EMBL" id="OJI94251.1"/>
    </source>
</evidence>
<sequence>MAFPINDQSPVEHSAALPAETDAVVIGGGIIGVMTAWELAKAGLKTVLLEKGRVAGEQSSRNWGWIRAQGRDKAEIPIMLEAQAMWGELDAHVGGVGLATTGTLFMAAKDEDMAGYQDWLDLAAPYQLSSRLLSAHELADHIPQANARWAGALYTPNDLRAEPWIAVPALARAAVDAGVTIIENCAVRMLDIEAGKVTGVITEMGRIKARQVALAGGSWSSLLLRRHGVSIPQLSVRATVAATDVLPEVVSDSGVDDRIAWRRRADGGYSLAPSGFHELFVGPDAFRAAMGFLPQLIQDPLGTRYLPAAPKGFPDAWSTKRRWSATEQSPFEQMRILNPAPNARKVTKLARDFEDTFPTVGTVKIKEAWGGMIDVMPDVVPVVDTCAALPGLTICTGMCGHGFGIGPAFGRITAKLMQGKATGHDLSRFRLSRFSDGSKLELGPNL</sequence>
<evidence type="ECO:0000313" key="5">
    <source>
        <dbReference type="Proteomes" id="UP000184514"/>
    </source>
</evidence>
<dbReference type="InterPro" id="IPR036188">
    <property type="entry name" value="FAD/NAD-bd_sf"/>
</dbReference>
<dbReference type="Proteomes" id="UP000184514">
    <property type="component" value="Unassembled WGS sequence"/>
</dbReference>
<dbReference type="InterPro" id="IPR006076">
    <property type="entry name" value="FAD-dep_OxRdtase"/>
</dbReference>
<proteinExistence type="inferred from homology"/>
<evidence type="ECO:0000256" key="1">
    <source>
        <dbReference type="ARBA" id="ARBA00009410"/>
    </source>
</evidence>
<comment type="caution">
    <text evidence="4">The sequence shown here is derived from an EMBL/GenBank/DDBJ whole genome shotgun (WGS) entry which is preliminary data.</text>
</comment>
<dbReference type="OrthoDB" id="9787190at2"/>
<keyword evidence="2 4" id="KW-0560">Oxidoreductase</keyword>
<dbReference type="Gene3D" id="3.50.50.60">
    <property type="entry name" value="FAD/NAD(P)-binding domain"/>
    <property type="match status" value="2"/>
</dbReference>
<dbReference type="PANTHER" id="PTHR13847:SF280">
    <property type="entry name" value="D-AMINO ACID DEHYDROGENASE"/>
    <property type="match status" value="1"/>
</dbReference>
<dbReference type="RefSeq" id="WP_072630080.1">
    <property type="nucleotide sequence ID" value="NZ_MLCB01000111.1"/>
</dbReference>
<dbReference type="GO" id="GO:0055130">
    <property type="term" value="P:D-alanine catabolic process"/>
    <property type="evidence" value="ECO:0007669"/>
    <property type="project" value="TreeGrafter"/>
</dbReference>
<comment type="similarity">
    <text evidence="1">Belongs to the DadA oxidoreductase family.</text>
</comment>
<dbReference type="GO" id="GO:0008718">
    <property type="term" value="F:D-amino-acid dehydrogenase activity"/>
    <property type="evidence" value="ECO:0007669"/>
    <property type="project" value="TreeGrafter"/>
</dbReference>
<reference evidence="4 5" key="1">
    <citation type="submission" date="2016-10" db="EMBL/GenBank/DDBJ databases">
        <title>Genome sequence of Planktotalea frisia SH6-1.</title>
        <authorList>
            <person name="Poehlein A."/>
            <person name="Bakenhus I."/>
            <person name="Voget S."/>
            <person name="Brinkhoff T."/>
            <person name="Simon M."/>
        </authorList>
    </citation>
    <scope>NUCLEOTIDE SEQUENCE [LARGE SCALE GENOMIC DNA]</scope>
    <source>
        <strain evidence="4 5">SH6-1</strain>
    </source>
</reference>
<dbReference type="SUPFAM" id="SSF51905">
    <property type="entry name" value="FAD/NAD(P)-binding domain"/>
    <property type="match status" value="1"/>
</dbReference>
<dbReference type="EC" id="1.5.3.-" evidence="4"/>
<evidence type="ECO:0000256" key="2">
    <source>
        <dbReference type="ARBA" id="ARBA00023002"/>
    </source>
</evidence>
<dbReference type="AlphaFoldDB" id="A0A1L9NYD2"/>
<organism evidence="4 5">
    <name type="scientific">Planktotalea frisia</name>
    <dbReference type="NCBI Taxonomy" id="696762"/>
    <lineage>
        <taxon>Bacteria</taxon>
        <taxon>Pseudomonadati</taxon>
        <taxon>Pseudomonadota</taxon>
        <taxon>Alphaproteobacteria</taxon>
        <taxon>Rhodobacterales</taxon>
        <taxon>Paracoccaceae</taxon>
        <taxon>Planktotalea</taxon>
    </lineage>
</organism>
<keyword evidence="5" id="KW-1185">Reference proteome</keyword>
<feature type="domain" description="FAD dependent oxidoreductase" evidence="3">
    <location>
        <begin position="22"/>
        <end position="416"/>
    </location>
</feature>
<dbReference type="Pfam" id="PF01266">
    <property type="entry name" value="DAO"/>
    <property type="match status" value="1"/>
</dbReference>
<protein>
    <submittedName>
        <fullName evidence="4">N-methyl-L-tryptophan oxidase</fullName>
        <ecNumber evidence="4">1.5.3.-</ecNumber>
    </submittedName>
</protein>
<dbReference type="GO" id="GO:0005737">
    <property type="term" value="C:cytoplasm"/>
    <property type="evidence" value="ECO:0007669"/>
    <property type="project" value="TreeGrafter"/>
</dbReference>